<dbReference type="InterPro" id="IPR000667">
    <property type="entry name" value="Peptidase_S13"/>
</dbReference>
<protein>
    <submittedName>
        <fullName evidence="3">D-alanyl-D-alanine carboxypeptidase DacB</fullName>
        <ecNumber evidence="3">3.4.16.4</ecNumber>
    </submittedName>
</protein>
<dbReference type="EMBL" id="FXYE01000001">
    <property type="protein sequence ID" value="SMX31543.1"/>
    <property type="molecule type" value="Genomic_DNA"/>
</dbReference>
<dbReference type="Gene3D" id="3.50.80.20">
    <property type="entry name" value="D-Ala-D-Ala carboxypeptidase C, peptidase S13"/>
    <property type="match status" value="1"/>
</dbReference>
<dbReference type="Proteomes" id="UP000202922">
    <property type="component" value="Unassembled WGS sequence"/>
</dbReference>
<dbReference type="PANTHER" id="PTHR30023">
    <property type="entry name" value="D-ALANYL-D-ALANINE CARBOXYPEPTIDASE"/>
    <property type="match status" value="1"/>
</dbReference>
<dbReference type="GO" id="GO:0009002">
    <property type="term" value="F:serine-type D-Ala-D-Ala carboxypeptidase activity"/>
    <property type="evidence" value="ECO:0007669"/>
    <property type="project" value="UniProtKB-EC"/>
</dbReference>
<dbReference type="InterPro" id="IPR012338">
    <property type="entry name" value="Beta-lactam/transpept-like"/>
</dbReference>
<gene>
    <name evidence="3" type="primary">dacB</name>
    <name evidence="3" type="ORF">COL8621_00502</name>
</gene>
<dbReference type="GO" id="GO:0006508">
    <property type="term" value="P:proteolysis"/>
    <property type="evidence" value="ECO:0007669"/>
    <property type="project" value="InterPro"/>
</dbReference>
<evidence type="ECO:0000256" key="1">
    <source>
        <dbReference type="ARBA" id="ARBA00006096"/>
    </source>
</evidence>
<comment type="similarity">
    <text evidence="1">Belongs to the peptidase S13 family.</text>
</comment>
<dbReference type="EC" id="3.4.16.4" evidence="3"/>
<evidence type="ECO:0000256" key="2">
    <source>
        <dbReference type="ARBA" id="ARBA00022801"/>
    </source>
</evidence>
<organism evidence="3 4">
    <name type="scientific">Actibacterium lipolyticum</name>
    <dbReference type="NCBI Taxonomy" id="1524263"/>
    <lineage>
        <taxon>Bacteria</taxon>
        <taxon>Pseudomonadati</taxon>
        <taxon>Pseudomonadota</taxon>
        <taxon>Alphaproteobacteria</taxon>
        <taxon>Rhodobacterales</taxon>
        <taxon>Roseobacteraceae</taxon>
        <taxon>Actibacterium</taxon>
    </lineage>
</organism>
<dbReference type="SUPFAM" id="SSF56601">
    <property type="entry name" value="beta-lactamase/transpeptidase-like"/>
    <property type="match status" value="1"/>
</dbReference>
<keyword evidence="3" id="KW-0645">Protease</keyword>
<reference evidence="4" key="1">
    <citation type="submission" date="2017-05" db="EMBL/GenBank/DDBJ databases">
        <authorList>
            <person name="Rodrigo-Torres L."/>
            <person name="Arahal R. D."/>
            <person name="Lucena T."/>
        </authorList>
    </citation>
    <scope>NUCLEOTIDE SEQUENCE [LARGE SCALE GENOMIC DNA]</scope>
    <source>
        <strain evidence="4">CECT 8621</strain>
    </source>
</reference>
<keyword evidence="2 3" id="KW-0378">Hydrolase</keyword>
<keyword evidence="3" id="KW-0121">Carboxypeptidase</keyword>
<sequence>MAGLLAGVADGALAEPLSRSIAPRARPGDYRKAAVASVDGLIAKAGLSGKVGFVVADARTGLVLEARNPSVPMPPASTAKVPTALYALSALGSGYRFRTQLIATGSVQGGSLAGDLVLVGGGDPVLNTDQLGDLAARLKAAGVREVLGKFRYYAGALPQVASIDPGQPDHVGYNPSISGLNLNFNRVHFEWRRASSGWDVSMDARAERFRPQVSVARMKIVNRQVPVFTYSDGKGVDDWTVASGALGKGGSRWLPVRKPAAYAAEVFQTLARGQGVAMPRASEMTNPPRGTVLAQTQSPELRVILRDMLKYSTNMTAEVVGMTATGTATGRPASLSASASKMSTWLRETLGMTQAKFVDHSGLGEQSRVSPGDMVRALVKVGPDGALRPILKELSMLDAKGKAVKGHPARIRAKTGTLNFVSALAGYVTAEDGTELAFTIFAADEGRRAKIARSDRERPEGASGWNRRARILQMQLIDRWSTLYGS</sequence>
<dbReference type="AlphaFoldDB" id="A0A238JM96"/>
<dbReference type="RefSeq" id="WP_235823705.1">
    <property type="nucleotide sequence ID" value="NZ_FXYE01000001.1"/>
</dbReference>
<dbReference type="PRINTS" id="PR00922">
    <property type="entry name" value="DADACBPTASE3"/>
</dbReference>
<keyword evidence="4" id="KW-1185">Reference proteome</keyword>
<dbReference type="Pfam" id="PF02113">
    <property type="entry name" value="Peptidase_S13"/>
    <property type="match status" value="1"/>
</dbReference>
<dbReference type="NCBIfam" id="TIGR00666">
    <property type="entry name" value="PBP4"/>
    <property type="match status" value="1"/>
</dbReference>
<name>A0A238JM96_9RHOB</name>
<dbReference type="Gene3D" id="3.40.710.10">
    <property type="entry name" value="DD-peptidase/beta-lactamase superfamily"/>
    <property type="match status" value="2"/>
</dbReference>
<proteinExistence type="inferred from homology"/>
<evidence type="ECO:0000313" key="3">
    <source>
        <dbReference type="EMBL" id="SMX31543.1"/>
    </source>
</evidence>
<dbReference type="PANTHER" id="PTHR30023:SF0">
    <property type="entry name" value="PENICILLIN-SENSITIVE CARBOXYPEPTIDASE A"/>
    <property type="match status" value="1"/>
</dbReference>
<dbReference type="GO" id="GO:0000270">
    <property type="term" value="P:peptidoglycan metabolic process"/>
    <property type="evidence" value="ECO:0007669"/>
    <property type="project" value="TreeGrafter"/>
</dbReference>
<evidence type="ECO:0000313" key="4">
    <source>
        <dbReference type="Proteomes" id="UP000202922"/>
    </source>
</evidence>
<accession>A0A238JM96</accession>